<evidence type="ECO:0000313" key="2">
    <source>
        <dbReference type="Proteomes" id="UP001241072"/>
    </source>
</evidence>
<proteinExistence type="predicted"/>
<organism evidence="1 2">
    <name type="scientific">Antiquaquibacter soli</name>
    <dbReference type="NCBI Taxonomy" id="3064523"/>
    <lineage>
        <taxon>Bacteria</taxon>
        <taxon>Bacillati</taxon>
        <taxon>Actinomycetota</taxon>
        <taxon>Actinomycetes</taxon>
        <taxon>Micrococcales</taxon>
        <taxon>Microbacteriaceae</taxon>
        <taxon>Antiquaquibacter</taxon>
    </lineage>
</organism>
<reference evidence="1 2" key="1">
    <citation type="submission" date="2023-07" db="EMBL/GenBank/DDBJ databases">
        <title>Protaetiibacter sp. nov WY-16 isolated from soil.</title>
        <authorList>
            <person name="Liu B."/>
            <person name="Wan Y."/>
        </authorList>
    </citation>
    <scope>NUCLEOTIDE SEQUENCE [LARGE SCALE GENOMIC DNA]</scope>
    <source>
        <strain evidence="1 2">WY-16</strain>
    </source>
</reference>
<dbReference type="RefSeq" id="WP_305002642.1">
    <property type="nucleotide sequence ID" value="NZ_JAUQUB010000001.1"/>
</dbReference>
<dbReference type="Proteomes" id="UP001241072">
    <property type="component" value="Unassembled WGS sequence"/>
</dbReference>
<keyword evidence="2" id="KW-1185">Reference proteome</keyword>
<sequence>MTEPDLYAATLVVPVALSRVDALAVVALARDESVEGIGSSRPRVQLGGGAWVEVEIPKFGDPPPVALDVYSTRSDDHARLEALRLAADLERVAGWSIHPDFELD</sequence>
<comment type="caution">
    <text evidence="1">The sequence shown here is derived from an EMBL/GenBank/DDBJ whole genome shotgun (WGS) entry which is preliminary data.</text>
</comment>
<name>A0ABT9BPB0_9MICO</name>
<gene>
    <name evidence="1" type="ORF">Q5716_08505</name>
</gene>
<accession>A0ABT9BPB0</accession>
<dbReference type="EMBL" id="JAUQUB010000001">
    <property type="protein sequence ID" value="MDO7882263.1"/>
    <property type="molecule type" value="Genomic_DNA"/>
</dbReference>
<protein>
    <submittedName>
        <fullName evidence="1">Uncharacterized protein</fullName>
    </submittedName>
</protein>
<evidence type="ECO:0000313" key="1">
    <source>
        <dbReference type="EMBL" id="MDO7882263.1"/>
    </source>
</evidence>